<gene>
    <name evidence="1" type="ORF">PILCRDRAFT_7144</name>
</gene>
<dbReference type="InterPro" id="IPR011990">
    <property type="entry name" value="TPR-like_helical_dom_sf"/>
</dbReference>
<dbReference type="SUPFAM" id="SSF48452">
    <property type="entry name" value="TPR-like"/>
    <property type="match status" value="2"/>
</dbReference>
<reference evidence="2" key="2">
    <citation type="submission" date="2015-01" db="EMBL/GenBank/DDBJ databases">
        <title>Evolutionary Origins and Diversification of the Mycorrhizal Mutualists.</title>
        <authorList>
            <consortium name="DOE Joint Genome Institute"/>
            <consortium name="Mycorrhizal Genomics Consortium"/>
            <person name="Kohler A."/>
            <person name="Kuo A."/>
            <person name="Nagy L.G."/>
            <person name="Floudas D."/>
            <person name="Copeland A."/>
            <person name="Barry K.W."/>
            <person name="Cichocki N."/>
            <person name="Veneault-Fourrey C."/>
            <person name="LaButti K."/>
            <person name="Lindquist E.A."/>
            <person name="Lipzen A."/>
            <person name="Lundell T."/>
            <person name="Morin E."/>
            <person name="Murat C."/>
            <person name="Riley R."/>
            <person name="Ohm R."/>
            <person name="Sun H."/>
            <person name="Tunlid A."/>
            <person name="Henrissat B."/>
            <person name="Grigoriev I.V."/>
            <person name="Hibbett D.S."/>
            <person name="Martin F."/>
        </authorList>
    </citation>
    <scope>NUCLEOTIDE SEQUENCE [LARGE SCALE GENOMIC DNA]</scope>
    <source>
        <strain evidence="2">F 1598</strain>
    </source>
</reference>
<evidence type="ECO:0000313" key="2">
    <source>
        <dbReference type="Proteomes" id="UP000054166"/>
    </source>
</evidence>
<sequence length="508" mass="55867">MDYVPLAVRLLANVCIGFSPQYMLTRWRKEKTAMLCTHEVTPDKLESIEVSISLSLAALDIASHPEAVQLLSILCQLPDGLQQWEKQLPLILMGAGLQNFHHLVHLLHKTALLLITSSGLKVLSPIRHFINLHHQASLEDIQRLENHFWDLIHTHATTPFGPGFLEAKEMLEPEMGNIQSLIKNAAETHPSANLVDIVLEVSNFLLKTIPSTELLDVIMALVKKIGSPTQQASVLKCVGDVLCSQNRYTDASKTLTEARRHFLEIGDVLGAAQCTQILGDILYMQDKYTEASNTLTEAQKQFIEIGDVMGAAQCSKSLGDILYMQAKYTEAASTLTEAQKQFIEIGHLLGAAQCSKSLGNILCMQGKYIEASSTLTEAQKQFIEIGDVMGAAQCSKSLGNILYMQAKYTDASNTLTEAQKQFIEIGYVLGVAQCSESLGNMLCMQGKYTEASKTLTEAQNQFIEIGNVQSAAQCSQTLGDILHMQDESMQPSTDAISCMSCMPHAELW</sequence>
<accession>A0A0C3FFC5</accession>
<dbReference type="STRING" id="765440.A0A0C3FFC5"/>
<dbReference type="InterPro" id="IPR019734">
    <property type="entry name" value="TPR_rpt"/>
</dbReference>
<dbReference type="EMBL" id="KN832991">
    <property type="protein sequence ID" value="KIM83175.1"/>
    <property type="molecule type" value="Genomic_DNA"/>
</dbReference>
<dbReference type="PANTHER" id="PTHR47691">
    <property type="entry name" value="REGULATOR-RELATED"/>
    <property type="match status" value="1"/>
</dbReference>
<reference evidence="1 2" key="1">
    <citation type="submission" date="2014-04" db="EMBL/GenBank/DDBJ databases">
        <authorList>
            <consortium name="DOE Joint Genome Institute"/>
            <person name="Kuo A."/>
            <person name="Tarkka M."/>
            <person name="Buscot F."/>
            <person name="Kohler A."/>
            <person name="Nagy L.G."/>
            <person name="Floudas D."/>
            <person name="Copeland A."/>
            <person name="Barry K.W."/>
            <person name="Cichocki N."/>
            <person name="Veneault-Fourrey C."/>
            <person name="LaButti K."/>
            <person name="Lindquist E.A."/>
            <person name="Lipzen A."/>
            <person name="Lundell T."/>
            <person name="Morin E."/>
            <person name="Murat C."/>
            <person name="Sun H."/>
            <person name="Tunlid A."/>
            <person name="Henrissat B."/>
            <person name="Grigoriev I.V."/>
            <person name="Hibbett D.S."/>
            <person name="Martin F."/>
            <person name="Nordberg H.P."/>
            <person name="Cantor M.N."/>
            <person name="Hua S.X."/>
        </authorList>
    </citation>
    <scope>NUCLEOTIDE SEQUENCE [LARGE SCALE GENOMIC DNA]</scope>
    <source>
        <strain evidence="1 2">F 1598</strain>
    </source>
</reference>
<proteinExistence type="predicted"/>
<dbReference type="AlphaFoldDB" id="A0A0C3FFC5"/>
<dbReference type="Proteomes" id="UP000054166">
    <property type="component" value="Unassembled WGS sequence"/>
</dbReference>
<dbReference type="Gene3D" id="1.25.40.10">
    <property type="entry name" value="Tetratricopeptide repeat domain"/>
    <property type="match status" value="2"/>
</dbReference>
<evidence type="ECO:0000313" key="1">
    <source>
        <dbReference type="EMBL" id="KIM83175.1"/>
    </source>
</evidence>
<protein>
    <recommendedName>
        <fullName evidence="3">MalT-like TPR region domain-containing protein</fullName>
    </recommendedName>
</protein>
<dbReference type="SMART" id="SM00028">
    <property type="entry name" value="TPR"/>
    <property type="match status" value="6"/>
</dbReference>
<keyword evidence="2" id="KW-1185">Reference proteome</keyword>
<organism evidence="1 2">
    <name type="scientific">Piloderma croceum (strain F 1598)</name>
    <dbReference type="NCBI Taxonomy" id="765440"/>
    <lineage>
        <taxon>Eukaryota</taxon>
        <taxon>Fungi</taxon>
        <taxon>Dikarya</taxon>
        <taxon>Basidiomycota</taxon>
        <taxon>Agaricomycotina</taxon>
        <taxon>Agaricomycetes</taxon>
        <taxon>Agaricomycetidae</taxon>
        <taxon>Atheliales</taxon>
        <taxon>Atheliaceae</taxon>
        <taxon>Piloderma</taxon>
    </lineage>
</organism>
<dbReference type="HOGENOM" id="CLU_041314_0_0_1"/>
<evidence type="ECO:0008006" key="3">
    <source>
        <dbReference type="Google" id="ProtNLM"/>
    </source>
</evidence>
<dbReference type="OrthoDB" id="621413at2759"/>
<dbReference type="PANTHER" id="PTHR47691:SF3">
    <property type="entry name" value="HTH-TYPE TRANSCRIPTIONAL REGULATOR RV0890C-RELATED"/>
    <property type="match status" value="1"/>
</dbReference>
<dbReference type="InParanoid" id="A0A0C3FFC5"/>
<name>A0A0C3FFC5_PILCF</name>